<dbReference type="EMBL" id="JACEUX010000001">
    <property type="protein sequence ID" value="MBA5246469.1"/>
    <property type="molecule type" value="Genomic_DNA"/>
</dbReference>
<keyword evidence="4" id="KW-1185">Reference proteome</keyword>
<dbReference type="EMBL" id="CP059472">
    <property type="protein sequence ID" value="QMS98165.1"/>
    <property type="molecule type" value="Genomic_DNA"/>
</dbReference>
<dbReference type="AlphaFoldDB" id="A0A7D7QKB2"/>
<evidence type="ECO:0000313" key="1">
    <source>
        <dbReference type="EMBL" id="MBA5246469.1"/>
    </source>
</evidence>
<reference evidence="2 3" key="1">
    <citation type="submission" date="2020-07" db="EMBL/GenBank/DDBJ databases">
        <title>Chryseobacterium sp.cx-624.</title>
        <authorList>
            <person name="Yang C."/>
        </authorList>
    </citation>
    <scope>NUCLEOTIDE SEQUENCE [LARGE SCALE GENOMIC DNA]</scope>
    <source>
        <strain evidence="3">cx-624</strain>
        <strain evidence="2">Cx-624</strain>
    </source>
</reference>
<reference evidence="1" key="3">
    <citation type="submission" date="2020-07" db="EMBL/GenBank/DDBJ databases">
        <authorList>
            <person name="Yang C."/>
        </authorList>
    </citation>
    <scope>NUCLEOTIDE SEQUENCE</scope>
    <source>
        <strain evidence="1">Cx-624</strain>
    </source>
</reference>
<name>A0A7D7QKB2_9FLAO</name>
<evidence type="ECO:0008006" key="5">
    <source>
        <dbReference type="Google" id="ProtNLM"/>
    </source>
</evidence>
<protein>
    <recommendedName>
        <fullName evidence="5">DUF4145 domain-containing protein</fullName>
    </recommendedName>
</protein>
<evidence type="ECO:0000313" key="4">
    <source>
        <dbReference type="Proteomes" id="UP000539710"/>
    </source>
</evidence>
<dbReference type="Proteomes" id="UP000515349">
    <property type="component" value="Chromosome"/>
</dbReference>
<organism evidence="2 3">
    <name type="scientific">Marnyiella aurantia</name>
    <dbReference type="NCBI Taxonomy" id="2758037"/>
    <lineage>
        <taxon>Bacteria</taxon>
        <taxon>Pseudomonadati</taxon>
        <taxon>Bacteroidota</taxon>
        <taxon>Flavobacteriia</taxon>
        <taxon>Flavobacteriales</taxon>
        <taxon>Weeksellaceae</taxon>
        <taxon>Marnyiella</taxon>
    </lineage>
</organism>
<dbReference type="KEGG" id="cbau:H1R16_10750"/>
<gene>
    <name evidence="2" type="ORF">H1R16_10750</name>
    <name evidence="1" type="ORF">H2507_04715</name>
</gene>
<reference evidence="4" key="2">
    <citation type="submission" date="2020-07" db="EMBL/GenBank/DDBJ databases">
        <title>Flavobacterium sp. xlx-214.</title>
        <authorList>
            <person name="Yang C."/>
        </authorList>
    </citation>
    <scope>NUCLEOTIDE SEQUENCE [LARGE SCALE GENOMIC DNA]</scope>
    <source>
        <strain evidence="4">CX-624</strain>
    </source>
</reference>
<accession>A0A7D7QKB2</accession>
<evidence type="ECO:0000313" key="2">
    <source>
        <dbReference type="EMBL" id="QMS98165.1"/>
    </source>
</evidence>
<evidence type="ECO:0000313" key="3">
    <source>
        <dbReference type="Proteomes" id="UP000515349"/>
    </source>
</evidence>
<sequence length="221" mass="25323">MTNIELQDRITTLIEFGNSLYDNLTYDEPYSIGFIKDGSFVGFKTLSLSFIKNLYGENHLYFKEFEEAANGTYKFNVDESLSILSSIKFEIENGWLYNLKQLVTAELFSDFLEMSKYLLEEGYKDAAAVMIGSTLEEQLRQLSINNSIEISSIRDGKEIPKKANLLNAELYKANIYNSLTNKSITSWLDLRNNAAHGHYNVYSRDEVNLMYQGVVNFISTI</sequence>
<proteinExistence type="predicted"/>
<dbReference type="Proteomes" id="UP000539710">
    <property type="component" value="Unassembled WGS sequence"/>
</dbReference>
<dbReference type="RefSeq" id="WP_181886549.1">
    <property type="nucleotide sequence ID" value="NZ_CP059472.1"/>
</dbReference>